<accession>A0A1E5BIL4</accession>
<evidence type="ECO:0008006" key="3">
    <source>
        <dbReference type="Google" id="ProtNLM"/>
    </source>
</evidence>
<dbReference type="Gene3D" id="1.10.3210.10">
    <property type="entry name" value="Hypothetical protein af1432"/>
    <property type="match status" value="1"/>
</dbReference>
<dbReference type="AlphaFoldDB" id="A0A1E5BIL4"/>
<dbReference type="OrthoDB" id="9812744at2"/>
<dbReference type="NCBIfam" id="NF003009">
    <property type="entry name" value="PRK03826.1"/>
    <property type="match status" value="1"/>
</dbReference>
<reference evidence="1 2" key="1">
    <citation type="journal article" date="2012" name="Science">
        <title>Ecological populations of bacteria act as socially cohesive units of antibiotic production and resistance.</title>
        <authorList>
            <person name="Cordero O.X."/>
            <person name="Wildschutte H."/>
            <person name="Kirkup B."/>
            <person name="Proehl S."/>
            <person name="Ngo L."/>
            <person name="Hussain F."/>
            <person name="Le Roux F."/>
            <person name="Mincer T."/>
            <person name="Polz M.F."/>
        </authorList>
    </citation>
    <scope>NUCLEOTIDE SEQUENCE [LARGE SCALE GENOMIC DNA]</scope>
    <source>
        <strain evidence="1 2">ZF-129</strain>
    </source>
</reference>
<comment type="caution">
    <text evidence="1">The sequence shown here is derived from an EMBL/GenBank/DDBJ whole genome shotgun (WGS) entry which is preliminary data.</text>
</comment>
<gene>
    <name evidence="1" type="ORF">A1QO_03985</name>
</gene>
<sequence length="206" mass="23692">MFNHIPNSALAWNLRAQTITRWPLMRSMVEENVAEHCYATAQIAFQLAVIAKVKFNKSVNPERVATLAVFHEVSESAGVSDVPSPVKYANPEVTKAIKELERQVEESLLASEEDNEIREYLKPFYLQSYANDYEKCLCKTADNIAAFLKAHDELSMSNHEFTKAINNLQKKLDQSAKEPEIQYFMEKYLPQCKLTLDELTQEEQER</sequence>
<proteinExistence type="predicted"/>
<name>A0A1E5BIL4_9VIBR</name>
<dbReference type="Proteomes" id="UP000094741">
    <property type="component" value="Unassembled WGS sequence"/>
</dbReference>
<dbReference type="EMBL" id="AJYQ02000020">
    <property type="protein sequence ID" value="OEE37271.1"/>
    <property type="molecule type" value="Genomic_DNA"/>
</dbReference>
<dbReference type="STRING" id="1187848.A1QO_03985"/>
<dbReference type="eggNOG" id="COG1896">
    <property type="taxonomic scope" value="Bacteria"/>
</dbReference>
<dbReference type="Pfam" id="PF12917">
    <property type="entry name" value="YfbR-like"/>
    <property type="match status" value="1"/>
</dbReference>
<evidence type="ECO:0000313" key="1">
    <source>
        <dbReference type="EMBL" id="OEE37271.1"/>
    </source>
</evidence>
<evidence type="ECO:0000313" key="2">
    <source>
        <dbReference type="Proteomes" id="UP000094741"/>
    </source>
</evidence>
<dbReference type="SUPFAM" id="SSF109604">
    <property type="entry name" value="HD-domain/PDEase-like"/>
    <property type="match status" value="1"/>
</dbReference>
<dbReference type="RefSeq" id="WP_017041749.1">
    <property type="nucleotide sequence ID" value="NZ_AJYQ02000020.1"/>
</dbReference>
<protein>
    <recommendedName>
        <fullName evidence="3">5'-deoxynucleotidase</fullName>
    </recommendedName>
</protein>
<organism evidence="1 2">
    <name type="scientific">Vibrio genomosp. F10 str. ZF-129</name>
    <dbReference type="NCBI Taxonomy" id="1187848"/>
    <lineage>
        <taxon>Bacteria</taxon>
        <taxon>Pseudomonadati</taxon>
        <taxon>Pseudomonadota</taxon>
        <taxon>Gammaproteobacteria</taxon>
        <taxon>Vibrionales</taxon>
        <taxon>Vibrionaceae</taxon>
        <taxon>Vibrio</taxon>
    </lineage>
</organism>